<dbReference type="GO" id="GO:0003677">
    <property type="term" value="F:DNA binding"/>
    <property type="evidence" value="ECO:0007669"/>
    <property type="project" value="InterPro"/>
</dbReference>
<evidence type="ECO:0000313" key="2">
    <source>
        <dbReference type="EMBL" id="KAJ8027455.1"/>
    </source>
</evidence>
<name>A0A9Q1BJ25_HOLLE</name>
<comment type="caution">
    <text evidence="2">The sequence shown here is derived from an EMBL/GenBank/DDBJ whole genome shotgun (WGS) entry which is preliminary data.</text>
</comment>
<dbReference type="OrthoDB" id="28868at2759"/>
<evidence type="ECO:0000313" key="3">
    <source>
        <dbReference type="Proteomes" id="UP001152320"/>
    </source>
</evidence>
<dbReference type="InterPro" id="IPR036623">
    <property type="entry name" value="Hemimethylated_DNA-bd_sf"/>
</dbReference>
<reference evidence="2" key="1">
    <citation type="submission" date="2021-10" db="EMBL/GenBank/DDBJ databases">
        <title>Tropical sea cucumber genome reveals ecological adaptation and Cuvierian tubules defense mechanism.</title>
        <authorList>
            <person name="Chen T."/>
        </authorList>
    </citation>
    <scope>NUCLEOTIDE SEQUENCE</scope>
    <source>
        <strain evidence="2">Nanhai2018</strain>
        <tissue evidence="2">Muscle</tissue>
    </source>
</reference>
<sequence length="244" mass="28215">MPQVNRALMLQLGIILLVVPAQYFITQRWKPASADKQQQNVKELVRQFGNWKSKIFSKATWHQWFKDIQDSFLNYKHVAVEKAKSYTTSSASTYEVGAEVALEPSERAILKRRDMDGNFAASAVPRNPRPAHIKYRIGQVIRHKTYGYRGVIVGWDATAKAPEGWLDTMHGKNRPHLRLLPNYSVLVDVRDRKGPQITYVVEENISIITDHEVNHPQVKDYFNGFDGVQYIAKQWLKKIYPHDQ</sequence>
<proteinExistence type="predicted"/>
<evidence type="ECO:0000259" key="1">
    <source>
        <dbReference type="SMART" id="SM00992"/>
    </source>
</evidence>
<dbReference type="SUPFAM" id="SSF141255">
    <property type="entry name" value="YccV-like"/>
    <property type="match status" value="1"/>
</dbReference>
<dbReference type="PANTHER" id="PTHR48439">
    <property type="entry name" value="HEMIMETHYLATED DNA-BINDING DOMAIN-CONTAINING PROTEIN"/>
    <property type="match status" value="1"/>
</dbReference>
<dbReference type="InterPro" id="IPR053189">
    <property type="entry name" value="Clp_protease_adapter_ClpF"/>
</dbReference>
<dbReference type="EMBL" id="JAIZAY010000016">
    <property type="protein sequence ID" value="KAJ8027455.1"/>
    <property type="molecule type" value="Genomic_DNA"/>
</dbReference>
<dbReference type="Gene3D" id="2.30.30.390">
    <property type="entry name" value="Hemimethylated DNA-binding domain"/>
    <property type="match status" value="1"/>
</dbReference>
<accession>A0A9Q1BJ25</accession>
<dbReference type="AlphaFoldDB" id="A0A9Q1BJ25"/>
<feature type="domain" description="Hemimethylated DNA-binding" evidence="1">
    <location>
        <begin position="132"/>
        <end position="233"/>
    </location>
</feature>
<dbReference type="InterPro" id="IPR011722">
    <property type="entry name" value="Hemimethylated_DNA-bd_dom"/>
</dbReference>
<dbReference type="PANTHER" id="PTHR48439:SF1">
    <property type="entry name" value="HEMIMETHYLATED DNA-BINDING DOMAIN-CONTAINING PROTEIN"/>
    <property type="match status" value="1"/>
</dbReference>
<organism evidence="2 3">
    <name type="scientific">Holothuria leucospilota</name>
    <name type="common">Black long sea cucumber</name>
    <name type="synonym">Mertensiothuria leucospilota</name>
    <dbReference type="NCBI Taxonomy" id="206669"/>
    <lineage>
        <taxon>Eukaryota</taxon>
        <taxon>Metazoa</taxon>
        <taxon>Echinodermata</taxon>
        <taxon>Eleutherozoa</taxon>
        <taxon>Echinozoa</taxon>
        <taxon>Holothuroidea</taxon>
        <taxon>Aspidochirotacea</taxon>
        <taxon>Aspidochirotida</taxon>
        <taxon>Holothuriidae</taxon>
        <taxon>Holothuria</taxon>
    </lineage>
</organism>
<gene>
    <name evidence="2" type="ORF">HOLleu_32602</name>
</gene>
<keyword evidence="3" id="KW-1185">Reference proteome</keyword>
<dbReference type="NCBIfam" id="TIGR02097">
    <property type="entry name" value="yccV"/>
    <property type="match status" value="1"/>
</dbReference>
<dbReference type="Pfam" id="PF08755">
    <property type="entry name" value="YccV-like"/>
    <property type="match status" value="1"/>
</dbReference>
<protein>
    <submittedName>
        <fullName evidence="2">F-box only protein 21</fullName>
    </submittedName>
</protein>
<dbReference type="Proteomes" id="UP001152320">
    <property type="component" value="Chromosome 16"/>
</dbReference>
<dbReference type="SMART" id="SM00992">
    <property type="entry name" value="YccV-like"/>
    <property type="match status" value="1"/>
</dbReference>